<evidence type="ECO:0000256" key="8">
    <source>
        <dbReference type="ARBA" id="ARBA00023235"/>
    </source>
</evidence>
<dbReference type="GO" id="GO:0003677">
    <property type="term" value="F:DNA binding"/>
    <property type="evidence" value="ECO:0007669"/>
    <property type="project" value="UniProtKB-KW"/>
</dbReference>
<gene>
    <name evidence="15" type="ORF">pdam_00006474</name>
</gene>
<feature type="region of interest" description="Disordered" evidence="11">
    <location>
        <begin position="122"/>
        <end position="150"/>
    </location>
</feature>
<dbReference type="EMBL" id="RCHS01000482">
    <property type="protein sequence ID" value="RMX58633.1"/>
    <property type="molecule type" value="Genomic_DNA"/>
</dbReference>
<evidence type="ECO:0000256" key="6">
    <source>
        <dbReference type="ARBA" id="ARBA00022840"/>
    </source>
</evidence>
<evidence type="ECO:0000256" key="3">
    <source>
        <dbReference type="ARBA" id="ARBA00022741"/>
    </source>
</evidence>
<dbReference type="STRING" id="46731.A0A3M6UY58"/>
<name>A0A3M6UY58_POCDA</name>
<dbReference type="InterPro" id="IPR001650">
    <property type="entry name" value="Helicase_C-like"/>
</dbReference>
<evidence type="ECO:0000259" key="12">
    <source>
        <dbReference type="PROSITE" id="PS50967"/>
    </source>
</evidence>
<evidence type="ECO:0000259" key="13">
    <source>
        <dbReference type="PROSITE" id="PS51192"/>
    </source>
</evidence>
<dbReference type="AlphaFoldDB" id="A0A3M6UY58"/>
<dbReference type="FunFam" id="1.10.150.80:FF:000005">
    <property type="entry name" value="Werner syndrome ATP-dependent helicase homolog"/>
    <property type="match status" value="1"/>
</dbReference>
<comment type="cofactor">
    <cofactor evidence="1">
        <name>Zn(2+)</name>
        <dbReference type="ChEBI" id="CHEBI:29105"/>
    </cofactor>
</comment>
<evidence type="ECO:0000259" key="14">
    <source>
        <dbReference type="PROSITE" id="PS51194"/>
    </source>
</evidence>
<evidence type="ECO:0000256" key="10">
    <source>
        <dbReference type="ARBA" id="ARBA00034808"/>
    </source>
</evidence>
<dbReference type="PROSITE" id="PS51192">
    <property type="entry name" value="HELICASE_ATP_BIND_1"/>
    <property type="match status" value="1"/>
</dbReference>
<dbReference type="GO" id="GO:0009378">
    <property type="term" value="F:four-way junction helicase activity"/>
    <property type="evidence" value="ECO:0007669"/>
    <property type="project" value="TreeGrafter"/>
</dbReference>
<feature type="region of interest" description="Disordered" evidence="11">
    <location>
        <begin position="976"/>
        <end position="1014"/>
    </location>
</feature>
<dbReference type="InterPro" id="IPR004589">
    <property type="entry name" value="DNA_helicase_ATP-dep_RecQ"/>
</dbReference>
<dbReference type="Proteomes" id="UP000275408">
    <property type="component" value="Unassembled WGS sequence"/>
</dbReference>
<feature type="domain" description="Helicase ATP-binding" evidence="13">
    <location>
        <begin position="177"/>
        <end position="345"/>
    </location>
</feature>
<proteinExistence type="inferred from homology"/>
<feature type="compositionally biased region" description="Low complexity" evidence="11">
    <location>
        <begin position="695"/>
        <end position="713"/>
    </location>
</feature>
<evidence type="ECO:0000256" key="4">
    <source>
        <dbReference type="ARBA" id="ARBA00022801"/>
    </source>
</evidence>
<keyword evidence="4" id="KW-0378">Hydrolase</keyword>
<evidence type="ECO:0000256" key="1">
    <source>
        <dbReference type="ARBA" id="ARBA00001947"/>
    </source>
</evidence>
<dbReference type="GO" id="GO:0000723">
    <property type="term" value="P:telomere maintenance"/>
    <property type="evidence" value="ECO:0007669"/>
    <property type="project" value="TreeGrafter"/>
</dbReference>
<keyword evidence="5" id="KW-0347">Helicase</keyword>
<dbReference type="GO" id="GO:0005694">
    <property type="term" value="C:chromosome"/>
    <property type="evidence" value="ECO:0007669"/>
    <property type="project" value="TreeGrafter"/>
</dbReference>
<dbReference type="EC" id="5.6.2.4" evidence="10"/>
<dbReference type="InterPro" id="IPR044876">
    <property type="entry name" value="HRDC_dom_sf"/>
</dbReference>
<evidence type="ECO:0000256" key="2">
    <source>
        <dbReference type="ARBA" id="ARBA00005446"/>
    </source>
</evidence>
<evidence type="ECO:0000313" key="16">
    <source>
        <dbReference type="Proteomes" id="UP000275408"/>
    </source>
</evidence>
<dbReference type="InterPro" id="IPR011545">
    <property type="entry name" value="DEAD/DEAH_box_helicase_dom"/>
</dbReference>
<dbReference type="InterPro" id="IPR018982">
    <property type="entry name" value="RQC_domain"/>
</dbReference>
<dbReference type="InterPro" id="IPR036388">
    <property type="entry name" value="WH-like_DNA-bd_sf"/>
</dbReference>
<dbReference type="InterPro" id="IPR029491">
    <property type="entry name" value="Helicase_HTH"/>
</dbReference>
<dbReference type="OrthoDB" id="10261556at2759"/>
<dbReference type="InterPro" id="IPR032284">
    <property type="entry name" value="RecQ_Zn-bd"/>
</dbReference>
<feature type="domain" description="HRDC" evidence="12">
    <location>
        <begin position="739"/>
        <end position="819"/>
    </location>
</feature>
<dbReference type="GO" id="GO:0006260">
    <property type="term" value="P:DNA replication"/>
    <property type="evidence" value="ECO:0007669"/>
    <property type="project" value="InterPro"/>
</dbReference>
<dbReference type="GO" id="GO:0000724">
    <property type="term" value="P:double-strand break repair via homologous recombination"/>
    <property type="evidence" value="ECO:0007669"/>
    <property type="project" value="TreeGrafter"/>
</dbReference>
<dbReference type="InterPro" id="IPR002121">
    <property type="entry name" value="HRDC_dom"/>
</dbReference>
<feature type="domain" description="Helicase C-terminal" evidence="14">
    <location>
        <begin position="370"/>
        <end position="524"/>
    </location>
</feature>
<feature type="compositionally biased region" description="Polar residues" evidence="11">
    <location>
        <begin position="122"/>
        <end position="132"/>
    </location>
</feature>
<dbReference type="SMART" id="SM00487">
    <property type="entry name" value="DEXDc"/>
    <property type="match status" value="1"/>
</dbReference>
<sequence>MDSHKNGVMHGRVLTVLNTLRDISEAVTASDVISAQETRVEFLLSAIESSAAELHELFVGKMDEDTSKDSGNTSFGEDSRDASKKLLLSSSHCNDSHDLIELSDDEFDQAMAEVDIEEICNQSQAESEISDTGNKDVDQSTESEDMDEIKPDDDHIDVLKKYFGHSKFRPMQWKIINEVLNSKRDVCVVMATGYGKSLCYQYPSLYSGGTTVVISPLISLMEDQVTKLGLYNIAACYLGSAQSNNAEVKAGVLRGQYRVVYLTPEYVSLDSTFLAEIQKSVGLTLVAIDEAHCVSQWGHDFRSSYRSLGCIRDKLPTVPIVALTATATPVVRRDICQSLKLKNAAFVCTGFDRPNLYFEVSRKSGSITDDFRPLLITTADRSKIEYSFDGPTIVYCPTKKATETVVSELRGLGVRCEFYHAGLSPGERKRVHHLFIRDNIQCIVATVAFGMGIDKPDVRKIIHYGAPKDIESYYQEMGRAGRDGLPSTCHVFYSTADFSLNRHLLNDVKAQSFKEHKLKMLNKLEQYLSTTECRRRTILAYFENSVDKSIGGRDDCCDNCRIRALNPHVKDDKRDFTKEAKLLLNAVMVAGNGSYGISIPILMLRGSNNQRVPQWLTQKKEFGTGKIHPEKWWKSFGRQLMSLDFLEEKTNPGGYGSLTALSAKGENWLREAMWNDSVKMELIPNQDLLATEKQPQPTTRYPSSSPTVPSSPTWNEKRVPLAMLPQVTQQELLVDEKELELQGSLYTTLIKLRAELSHSLDCPPYMIATNKILLDIAKYRPSTTDSLLRVDGVSERQCERFGEQLANCVANFCEENELTADKFNDKTNSVHSTTKINSQTYVVEPVGIRRRELSQTVLSTFNMFHEKQMTIKEVAKARNLVEGTIFGHLAEALKANYPVDYKRAGITEEIQELVTKTIRSPPINSDISKLSAIKDHLPPHVSYGHIKLVIAILELSCGAVSQGTSALTMCQRSLASGTQLRNTPSEPTTPSQETTRKLPGWLSGKPGGKRKNPF</sequence>
<dbReference type="PANTHER" id="PTHR13710">
    <property type="entry name" value="DNA HELICASE RECQ FAMILY MEMBER"/>
    <property type="match status" value="1"/>
</dbReference>
<dbReference type="OMA" id="VGLTHEI"/>
<dbReference type="GO" id="GO:0005524">
    <property type="term" value="F:ATP binding"/>
    <property type="evidence" value="ECO:0007669"/>
    <property type="project" value="UniProtKB-KW"/>
</dbReference>
<keyword evidence="16" id="KW-1185">Reference proteome</keyword>
<dbReference type="Gene3D" id="1.10.10.10">
    <property type="entry name" value="Winged helix-like DNA-binding domain superfamily/Winged helix DNA-binding domain"/>
    <property type="match status" value="1"/>
</dbReference>
<dbReference type="GO" id="GO:0005737">
    <property type="term" value="C:cytoplasm"/>
    <property type="evidence" value="ECO:0007669"/>
    <property type="project" value="TreeGrafter"/>
</dbReference>
<evidence type="ECO:0000256" key="11">
    <source>
        <dbReference type="SAM" id="MobiDB-lite"/>
    </source>
</evidence>
<dbReference type="SMART" id="SM00956">
    <property type="entry name" value="RQC"/>
    <property type="match status" value="1"/>
</dbReference>
<dbReference type="PROSITE" id="PS51194">
    <property type="entry name" value="HELICASE_CTER"/>
    <property type="match status" value="1"/>
</dbReference>
<dbReference type="FunFam" id="3.40.50.300:FF:000941">
    <property type="entry name" value="Werner syndrome RecQ like helicase"/>
    <property type="match status" value="1"/>
</dbReference>
<dbReference type="Gene3D" id="1.10.150.80">
    <property type="entry name" value="HRDC domain"/>
    <property type="match status" value="1"/>
</dbReference>
<protein>
    <recommendedName>
        <fullName evidence="10">DNA 3'-5' helicase</fullName>
        <ecNumber evidence="10">5.6.2.4</ecNumber>
    </recommendedName>
</protein>
<keyword evidence="8" id="KW-0413">Isomerase</keyword>
<dbReference type="InterPro" id="IPR036390">
    <property type="entry name" value="WH_DNA-bd_sf"/>
</dbReference>
<comment type="similarity">
    <text evidence="2">Belongs to the helicase family. RecQ subfamily.</text>
</comment>
<evidence type="ECO:0000256" key="7">
    <source>
        <dbReference type="ARBA" id="ARBA00023125"/>
    </source>
</evidence>
<dbReference type="Pfam" id="PF09382">
    <property type="entry name" value="RQC"/>
    <property type="match status" value="1"/>
</dbReference>
<dbReference type="Pfam" id="PF00271">
    <property type="entry name" value="Helicase_C"/>
    <property type="match status" value="1"/>
</dbReference>
<dbReference type="InterPro" id="IPR010997">
    <property type="entry name" value="HRDC-like_sf"/>
</dbReference>
<keyword evidence="7" id="KW-0238">DNA-binding</keyword>
<feature type="region of interest" description="Disordered" evidence="11">
    <location>
        <begin position="693"/>
        <end position="714"/>
    </location>
</feature>
<dbReference type="InterPro" id="IPR014001">
    <property type="entry name" value="Helicase_ATP-bd"/>
</dbReference>
<dbReference type="Pfam" id="PF16124">
    <property type="entry name" value="RecQ_Zn_bind"/>
    <property type="match status" value="1"/>
</dbReference>
<dbReference type="SUPFAM" id="SSF47819">
    <property type="entry name" value="HRDC-like"/>
    <property type="match status" value="1"/>
</dbReference>
<organism evidence="15 16">
    <name type="scientific">Pocillopora damicornis</name>
    <name type="common">Cauliflower coral</name>
    <name type="synonym">Millepora damicornis</name>
    <dbReference type="NCBI Taxonomy" id="46731"/>
    <lineage>
        <taxon>Eukaryota</taxon>
        <taxon>Metazoa</taxon>
        <taxon>Cnidaria</taxon>
        <taxon>Anthozoa</taxon>
        <taxon>Hexacorallia</taxon>
        <taxon>Scleractinia</taxon>
        <taxon>Astrocoeniina</taxon>
        <taxon>Pocilloporidae</taxon>
        <taxon>Pocillopora</taxon>
    </lineage>
</organism>
<dbReference type="Pfam" id="PF14493">
    <property type="entry name" value="HTH_40"/>
    <property type="match status" value="1"/>
</dbReference>
<feature type="compositionally biased region" description="Low complexity" evidence="11">
    <location>
        <begin position="983"/>
        <end position="993"/>
    </location>
</feature>
<dbReference type="GO" id="GO:0043138">
    <property type="term" value="F:3'-5' DNA helicase activity"/>
    <property type="evidence" value="ECO:0007669"/>
    <property type="project" value="UniProtKB-EC"/>
</dbReference>
<comment type="caution">
    <text evidence="15">The sequence shown here is derived from an EMBL/GenBank/DDBJ whole genome shotgun (WGS) entry which is preliminary data.</text>
</comment>
<dbReference type="CDD" id="cd18794">
    <property type="entry name" value="SF2_C_RecQ"/>
    <property type="match status" value="1"/>
</dbReference>
<dbReference type="PROSITE" id="PS50967">
    <property type="entry name" value="HRDC"/>
    <property type="match status" value="1"/>
</dbReference>
<dbReference type="SMART" id="SM00490">
    <property type="entry name" value="HELICc"/>
    <property type="match status" value="1"/>
</dbReference>
<keyword evidence="3" id="KW-0547">Nucleotide-binding</keyword>
<dbReference type="SMART" id="SM00341">
    <property type="entry name" value="HRDC"/>
    <property type="match status" value="1"/>
</dbReference>
<dbReference type="GO" id="GO:0016787">
    <property type="term" value="F:hydrolase activity"/>
    <property type="evidence" value="ECO:0007669"/>
    <property type="project" value="UniProtKB-KW"/>
</dbReference>
<dbReference type="NCBIfam" id="TIGR00614">
    <property type="entry name" value="recQ_fam"/>
    <property type="match status" value="1"/>
</dbReference>
<evidence type="ECO:0000256" key="9">
    <source>
        <dbReference type="ARBA" id="ARBA00034617"/>
    </source>
</evidence>
<dbReference type="Pfam" id="PF00270">
    <property type="entry name" value="DEAD"/>
    <property type="match status" value="1"/>
</dbReference>
<keyword evidence="6" id="KW-0067">ATP-binding</keyword>
<dbReference type="InterPro" id="IPR027417">
    <property type="entry name" value="P-loop_NTPase"/>
</dbReference>
<comment type="catalytic activity">
    <reaction evidence="9">
        <text>Couples ATP hydrolysis with the unwinding of duplex DNA by translocating in the 3'-5' direction.</text>
        <dbReference type="EC" id="5.6.2.4"/>
    </reaction>
</comment>
<accession>A0A3M6UY58</accession>
<dbReference type="PANTHER" id="PTHR13710:SF120">
    <property type="entry name" value="BIFUNCTIONAL 3'-5' EXONUCLEASE_ATP-DEPENDENT HELICASE WRN"/>
    <property type="match status" value="1"/>
</dbReference>
<evidence type="ECO:0000256" key="5">
    <source>
        <dbReference type="ARBA" id="ARBA00022806"/>
    </source>
</evidence>
<evidence type="ECO:0000313" key="15">
    <source>
        <dbReference type="EMBL" id="RMX58633.1"/>
    </source>
</evidence>
<dbReference type="SUPFAM" id="SSF46785">
    <property type="entry name" value="Winged helix' DNA-binding domain"/>
    <property type="match status" value="1"/>
</dbReference>
<dbReference type="Gene3D" id="3.40.50.300">
    <property type="entry name" value="P-loop containing nucleotide triphosphate hydrolases"/>
    <property type="match status" value="2"/>
</dbReference>
<dbReference type="SUPFAM" id="SSF52540">
    <property type="entry name" value="P-loop containing nucleoside triphosphate hydrolases"/>
    <property type="match status" value="1"/>
</dbReference>
<dbReference type="GO" id="GO:0005654">
    <property type="term" value="C:nucleoplasm"/>
    <property type="evidence" value="ECO:0007669"/>
    <property type="project" value="TreeGrafter"/>
</dbReference>
<dbReference type="Pfam" id="PF00570">
    <property type="entry name" value="HRDC"/>
    <property type="match status" value="1"/>
</dbReference>
<reference evidence="15 16" key="1">
    <citation type="journal article" date="2018" name="Sci. Rep.">
        <title>Comparative analysis of the Pocillopora damicornis genome highlights role of immune system in coral evolution.</title>
        <authorList>
            <person name="Cunning R."/>
            <person name="Bay R.A."/>
            <person name="Gillette P."/>
            <person name="Baker A.C."/>
            <person name="Traylor-Knowles N."/>
        </authorList>
    </citation>
    <scope>NUCLEOTIDE SEQUENCE [LARGE SCALE GENOMIC DNA]</scope>
    <source>
        <strain evidence="15">RSMAS</strain>
        <tissue evidence="15">Whole animal</tissue>
    </source>
</reference>